<reference evidence="2 3" key="1">
    <citation type="submission" date="2016-10" db="EMBL/GenBank/DDBJ databases">
        <title>Genome sequence of the basidiomycete white-rot fungus Trametes pubescens.</title>
        <authorList>
            <person name="Makela M.R."/>
            <person name="Granchi Z."/>
            <person name="Peng M."/>
            <person name="De Vries R.P."/>
            <person name="Grigoriev I."/>
            <person name="Riley R."/>
            <person name="Hilden K."/>
        </authorList>
    </citation>
    <scope>NUCLEOTIDE SEQUENCE [LARGE SCALE GENOMIC DNA]</scope>
    <source>
        <strain evidence="2 3">FBCC735</strain>
    </source>
</reference>
<dbReference type="EMBL" id="MNAD01001704">
    <property type="protein sequence ID" value="OJT02046.1"/>
    <property type="molecule type" value="Genomic_DNA"/>
</dbReference>
<evidence type="ECO:0000313" key="3">
    <source>
        <dbReference type="Proteomes" id="UP000184267"/>
    </source>
</evidence>
<sequence length="230" mass="25295">MSPIYDRGDHSSLARAPHSDLPTPPQHGTMTGDIKAIFQSFLARLEYRDPHTMPNASLRADITADIVAWKAGLSAKMIDGLTDTACTLVETMFPHTDYAHQRLICLHTTYIVYIDDLGNRDPEALARFGQRVAARESLGDPVLERLAGQFRDMYDMYPSIGADCINAATLGGVAGNHVELTTEHMDVAPGALRYPSFVRGLTGYAAAFAFFNFVQGWRDPADGFYLQVVP</sequence>
<feature type="region of interest" description="Disordered" evidence="1">
    <location>
        <begin position="1"/>
        <end position="29"/>
    </location>
</feature>
<dbReference type="STRING" id="154538.A0A1M2V3H5"/>
<dbReference type="OrthoDB" id="2998174at2759"/>
<comment type="caution">
    <text evidence="2">The sequence shown here is derived from an EMBL/GenBank/DDBJ whole genome shotgun (WGS) entry which is preliminary data.</text>
</comment>
<dbReference type="Gene3D" id="1.10.600.10">
    <property type="entry name" value="Farnesyl Diphosphate Synthase"/>
    <property type="match status" value="1"/>
</dbReference>
<organism evidence="2 3">
    <name type="scientific">Trametes pubescens</name>
    <name type="common">White-rot fungus</name>
    <dbReference type="NCBI Taxonomy" id="154538"/>
    <lineage>
        <taxon>Eukaryota</taxon>
        <taxon>Fungi</taxon>
        <taxon>Dikarya</taxon>
        <taxon>Basidiomycota</taxon>
        <taxon>Agaricomycotina</taxon>
        <taxon>Agaricomycetes</taxon>
        <taxon>Polyporales</taxon>
        <taxon>Polyporaceae</taxon>
        <taxon>Trametes</taxon>
    </lineage>
</organism>
<accession>A0A1M2V3H5</accession>
<proteinExistence type="predicted"/>
<feature type="compositionally biased region" description="Basic and acidic residues" evidence="1">
    <location>
        <begin position="1"/>
        <end position="12"/>
    </location>
</feature>
<gene>
    <name evidence="2" type="ORF">TRAPUB_7462</name>
</gene>
<dbReference type="AlphaFoldDB" id="A0A1M2V3H5"/>
<dbReference type="InterPro" id="IPR008949">
    <property type="entry name" value="Isoprenoid_synthase_dom_sf"/>
</dbReference>
<dbReference type="Proteomes" id="UP000184267">
    <property type="component" value="Unassembled WGS sequence"/>
</dbReference>
<protein>
    <submittedName>
        <fullName evidence="2">Uncharacterized protein</fullName>
    </submittedName>
</protein>
<name>A0A1M2V3H5_TRAPU</name>
<keyword evidence="3" id="KW-1185">Reference proteome</keyword>
<dbReference type="OMA" id="PRRELHH"/>
<evidence type="ECO:0000313" key="2">
    <source>
        <dbReference type="EMBL" id="OJT02046.1"/>
    </source>
</evidence>
<dbReference type="SUPFAM" id="SSF48576">
    <property type="entry name" value="Terpenoid synthases"/>
    <property type="match status" value="1"/>
</dbReference>
<evidence type="ECO:0000256" key="1">
    <source>
        <dbReference type="SAM" id="MobiDB-lite"/>
    </source>
</evidence>